<dbReference type="Proteomes" id="UP000736787">
    <property type="component" value="Unassembled WGS sequence"/>
</dbReference>
<evidence type="ECO:0000256" key="2">
    <source>
        <dbReference type="SAM" id="Phobius"/>
    </source>
</evidence>
<evidence type="ECO:0000256" key="1">
    <source>
        <dbReference type="SAM" id="MobiDB-lite"/>
    </source>
</evidence>
<keyword evidence="2" id="KW-1133">Transmembrane helix</keyword>
<comment type="caution">
    <text evidence="3">The sequence shown here is derived from an EMBL/GenBank/DDBJ whole genome shotgun (WGS) entry which is preliminary data.</text>
</comment>
<evidence type="ECO:0000313" key="4">
    <source>
        <dbReference type="Proteomes" id="UP000736787"/>
    </source>
</evidence>
<feature type="compositionally biased region" description="Polar residues" evidence="1">
    <location>
        <begin position="74"/>
        <end position="83"/>
    </location>
</feature>
<organism evidence="3 4">
    <name type="scientific">Phytophthora cactorum</name>
    <dbReference type="NCBI Taxonomy" id="29920"/>
    <lineage>
        <taxon>Eukaryota</taxon>
        <taxon>Sar</taxon>
        <taxon>Stramenopiles</taxon>
        <taxon>Oomycota</taxon>
        <taxon>Peronosporomycetes</taxon>
        <taxon>Peronosporales</taxon>
        <taxon>Peronosporaceae</taxon>
        <taxon>Phytophthora</taxon>
    </lineage>
</organism>
<protein>
    <submittedName>
        <fullName evidence="3">Uncharacterized protein</fullName>
    </submittedName>
</protein>
<dbReference type="AlphaFoldDB" id="A0A8T1BB23"/>
<reference evidence="3" key="1">
    <citation type="submission" date="2018-10" db="EMBL/GenBank/DDBJ databases">
        <title>Effector identification in a new, highly contiguous assembly of the strawberry crown rot pathogen Phytophthora cactorum.</title>
        <authorList>
            <person name="Armitage A.D."/>
            <person name="Nellist C.F."/>
            <person name="Bates H."/>
            <person name="Vickerstaff R.J."/>
            <person name="Harrison R.J."/>
        </authorList>
    </citation>
    <scope>NUCLEOTIDE SEQUENCE</scope>
    <source>
        <strain evidence="3">4040</strain>
    </source>
</reference>
<name>A0A8T1BB23_9STRA</name>
<keyword evidence="2" id="KW-0472">Membrane</keyword>
<gene>
    <name evidence="3" type="ORF">PC117_g22327</name>
</gene>
<keyword evidence="2" id="KW-0812">Transmembrane</keyword>
<feature type="region of interest" description="Disordered" evidence="1">
    <location>
        <begin position="63"/>
        <end position="98"/>
    </location>
</feature>
<accession>A0A8T1BB23</accession>
<proteinExistence type="predicted"/>
<sequence length="98" mass="9521">MGLGAVVVGAVVTGDGAVVVGGVGDVVAGAVVAGAVVVGAVVAGAVVVGVVVVDASFEPVPASTEAVSPEARRTSLNAFSSQRRNGRDTHQMPGRSRR</sequence>
<dbReference type="EMBL" id="RCMK01001216">
    <property type="protein sequence ID" value="KAG2899232.1"/>
    <property type="molecule type" value="Genomic_DNA"/>
</dbReference>
<feature type="transmembrane region" description="Helical" evidence="2">
    <location>
        <begin position="26"/>
        <end position="53"/>
    </location>
</feature>
<evidence type="ECO:0000313" key="3">
    <source>
        <dbReference type="EMBL" id="KAG2899232.1"/>
    </source>
</evidence>